<evidence type="ECO:0000256" key="9">
    <source>
        <dbReference type="ARBA" id="ARBA00023222"/>
    </source>
</evidence>
<protein>
    <recommendedName>
        <fullName evidence="4">Chorismate mutase</fullName>
        <ecNumber evidence="3">5.4.99.5</ecNumber>
    </recommendedName>
</protein>
<dbReference type="NCBIfam" id="TIGR01802">
    <property type="entry name" value="CM_pl-yst"/>
    <property type="match status" value="1"/>
</dbReference>
<dbReference type="InterPro" id="IPR008238">
    <property type="entry name" value="Chorismate_mutase_AroQ_euk"/>
</dbReference>
<dbReference type="AlphaFoldDB" id="A0A9P3GNZ0"/>
<feature type="domain" description="Chorismate mutase" evidence="12">
    <location>
        <begin position="164"/>
        <end position="273"/>
    </location>
</feature>
<dbReference type="OrthoDB" id="191918at2759"/>
<evidence type="ECO:0000313" key="14">
    <source>
        <dbReference type="Proteomes" id="UP000703269"/>
    </source>
</evidence>
<dbReference type="InterPro" id="IPR002701">
    <property type="entry name" value="CM_II_prokaryot"/>
</dbReference>
<dbReference type="SUPFAM" id="SSF48600">
    <property type="entry name" value="Chorismate mutase II"/>
    <property type="match status" value="1"/>
</dbReference>
<evidence type="ECO:0000256" key="4">
    <source>
        <dbReference type="ARBA" id="ARBA00020296"/>
    </source>
</evidence>
<keyword evidence="8" id="KW-0057">Aromatic amino acid biosynthesis</keyword>
<name>A0A9P3GNZ0_9APHY</name>
<keyword evidence="14" id="KW-1185">Reference proteome</keyword>
<dbReference type="InterPro" id="IPR036263">
    <property type="entry name" value="Chorismate_II_sf"/>
</dbReference>
<evidence type="ECO:0000256" key="10">
    <source>
        <dbReference type="ARBA" id="ARBA00023235"/>
    </source>
</evidence>
<keyword evidence="6" id="KW-0827">Tyrosine biosynthesis</keyword>
<evidence type="ECO:0000256" key="8">
    <source>
        <dbReference type="ARBA" id="ARBA00023141"/>
    </source>
</evidence>
<keyword evidence="9" id="KW-0584">Phenylalanine biosynthesis</keyword>
<comment type="caution">
    <text evidence="13">The sequence shown here is derived from an EMBL/GenBank/DDBJ whole genome shotgun (WGS) entry which is preliminary data.</text>
</comment>
<dbReference type="EC" id="5.4.99.5" evidence="3"/>
<keyword evidence="5" id="KW-0963">Cytoplasm</keyword>
<dbReference type="Gene3D" id="1.10.590.10">
    <property type="entry name" value="Chorismate mutase, AroQ class superfamily, eukaryotic"/>
    <property type="match status" value="1"/>
</dbReference>
<dbReference type="GO" id="GO:0005737">
    <property type="term" value="C:cytoplasm"/>
    <property type="evidence" value="ECO:0007669"/>
    <property type="project" value="UniProtKB-SubCell"/>
</dbReference>
<dbReference type="GO" id="GO:0009094">
    <property type="term" value="P:L-phenylalanine biosynthetic process"/>
    <property type="evidence" value="ECO:0007669"/>
    <property type="project" value="UniProtKB-KW"/>
</dbReference>
<dbReference type="GO" id="GO:0004106">
    <property type="term" value="F:chorismate mutase activity"/>
    <property type="evidence" value="ECO:0007669"/>
    <property type="project" value="UniProtKB-EC"/>
</dbReference>
<evidence type="ECO:0000256" key="1">
    <source>
        <dbReference type="ARBA" id="ARBA00004496"/>
    </source>
</evidence>
<evidence type="ECO:0000256" key="7">
    <source>
        <dbReference type="ARBA" id="ARBA00022605"/>
    </source>
</evidence>
<comment type="catalytic activity">
    <reaction evidence="11">
        <text>chorismate = prephenate</text>
        <dbReference type="Rhea" id="RHEA:13897"/>
        <dbReference type="ChEBI" id="CHEBI:29748"/>
        <dbReference type="ChEBI" id="CHEBI:29934"/>
        <dbReference type="EC" id="5.4.99.5"/>
    </reaction>
    <physiologicalReaction direction="left-to-right" evidence="11">
        <dbReference type="Rhea" id="RHEA:13898"/>
    </physiologicalReaction>
</comment>
<keyword evidence="7" id="KW-0028">Amino-acid biosynthesis</keyword>
<dbReference type="GO" id="GO:0006571">
    <property type="term" value="P:tyrosine biosynthetic process"/>
    <property type="evidence" value="ECO:0007669"/>
    <property type="project" value="UniProtKB-KW"/>
</dbReference>
<dbReference type="PROSITE" id="PS51169">
    <property type="entry name" value="CHORISMATE_MUT_3"/>
    <property type="match status" value="1"/>
</dbReference>
<dbReference type="PANTHER" id="PTHR21145">
    <property type="entry name" value="CHORISMATE MUTASE"/>
    <property type="match status" value="1"/>
</dbReference>
<keyword evidence="10" id="KW-0413">Isomerase</keyword>
<evidence type="ECO:0000256" key="11">
    <source>
        <dbReference type="ARBA" id="ARBA00023979"/>
    </source>
</evidence>
<dbReference type="PANTHER" id="PTHR21145:SF12">
    <property type="entry name" value="CHORISMATE MUTASE"/>
    <property type="match status" value="1"/>
</dbReference>
<reference evidence="13 14" key="1">
    <citation type="submission" date="2021-08" db="EMBL/GenBank/DDBJ databases">
        <title>Draft Genome Sequence of Phanerochaete sordida strain YK-624.</title>
        <authorList>
            <person name="Mori T."/>
            <person name="Dohra H."/>
            <person name="Suzuki T."/>
            <person name="Kawagishi H."/>
            <person name="Hirai H."/>
        </authorList>
    </citation>
    <scope>NUCLEOTIDE SEQUENCE [LARGE SCALE GENOMIC DNA]</scope>
    <source>
        <strain evidence="13 14">YK-624</strain>
    </source>
</reference>
<dbReference type="Proteomes" id="UP000703269">
    <property type="component" value="Unassembled WGS sequence"/>
</dbReference>
<accession>A0A9P3GNZ0</accession>
<organism evidence="13 14">
    <name type="scientific">Phanerochaete sordida</name>
    <dbReference type="NCBI Taxonomy" id="48140"/>
    <lineage>
        <taxon>Eukaryota</taxon>
        <taxon>Fungi</taxon>
        <taxon>Dikarya</taxon>
        <taxon>Basidiomycota</taxon>
        <taxon>Agaricomycotina</taxon>
        <taxon>Agaricomycetes</taxon>
        <taxon>Polyporales</taxon>
        <taxon>Phanerochaetaceae</taxon>
        <taxon>Phanerochaete</taxon>
    </lineage>
</organism>
<evidence type="ECO:0000256" key="5">
    <source>
        <dbReference type="ARBA" id="ARBA00022490"/>
    </source>
</evidence>
<evidence type="ECO:0000313" key="13">
    <source>
        <dbReference type="EMBL" id="GJE98423.1"/>
    </source>
</evidence>
<proteinExistence type="predicted"/>
<evidence type="ECO:0000256" key="3">
    <source>
        <dbReference type="ARBA" id="ARBA00012404"/>
    </source>
</evidence>
<sequence>MSTTLFNFTLGGDPLSLDRIRGILTRLEDTIIFALIERAQFAHNPKAYQRNALPELKAIGFEGSWLDWFLKETESFQAKARRYTSPDEYPFTPLAELPAPVLKPIAYPQVLYPNTVNANPSILSFYTRAIIPRITKQATLALATLKRGSGIIGDDEYEDDGNYGSSATIDVEVLQAISKRVHYGKFVSESKFIDDPAAFIPHILKPNRQALEALITKPAVERALLQRLRKKAAVYAQDFAPDGEPKGDPVKIDVDGVVELYEYYIIPLTREVEVDYLLERLNGLSQEEIDALASRKKQ</sequence>
<dbReference type="GO" id="GO:0046417">
    <property type="term" value="P:chorismate metabolic process"/>
    <property type="evidence" value="ECO:0007669"/>
    <property type="project" value="InterPro"/>
</dbReference>
<dbReference type="InterPro" id="IPR037039">
    <property type="entry name" value="CM_AroQ_sf_eucaryotic"/>
</dbReference>
<evidence type="ECO:0000256" key="2">
    <source>
        <dbReference type="ARBA" id="ARBA00004817"/>
    </source>
</evidence>
<comment type="subcellular location">
    <subcellularLocation>
        <location evidence="1">Cytoplasm</location>
    </subcellularLocation>
</comment>
<evidence type="ECO:0000256" key="6">
    <source>
        <dbReference type="ARBA" id="ARBA00022498"/>
    </source>
</evidence>
<evidence type="ECO:0000259" key="12">
    <source>
        <dbReference type="Pfam" id="PF01817"/>
    </source>
</evidence>
<comment type="pathway">
    <text evidence="2">Metabolic intermediate biosynthesis; prephenate biosynthesis; prephenate from chorismate: step 1/1.</text>
</comment>
<dbReference type="EMBL" id="BPQB01000087">
    <property type="protein sequence ID" value="GJE98423.1"/>
    <property type="molecule type" value="Genomic_DNA"/>
</dbReference>
<dbReference type="Pfam" id="PF01817">
    <property type="entry name" value="CM_2"/>
    <property type="match status" value="1"/>
</dbReference>
<gene>
    <name evidence="13" type="ORF">PsYK624_146530</name>
</gene>